<feature type="region of interest" description="Disordered" evidence="2">
    <location>
        <begin position="57"/>
        <end position="90"/>
    </location>
</feature>
<keyword evidence="1" id="KW-0175">Coiled coil</keyword>
<evidence type="ECO:0000313" key="6">
    <source>
        <dbReference type="EMBL" id="MCP8970955.1"/>
    </source>
</evidence>
<evidence type="ECO:0000259" key="5">
    <source>
        <dbReference type="Pfam" id="PF13817"/>
    </source>
</evidence>
<dbReference type="Pfam" id="PF13005">
    <property type="entry name" value="zf-IS66"/>
    <property type="match status" value="1"/>
</dbReference>
<dbReference type="RefSeq" id="WP_254760881.1">
    <property type="nucleotide sequence ID" value="NZ_JANCLT010000016.1"/>
</dbReference>
<dbReference type="InterPro" id="IPR039552">
    <property type="entry name" value="IS66_C"/>
</dbReference>
<reference evidence="6" key="1">
    <citation type="submission" date="2022-07" db="EMBL/GenBank/DDBJ databases">
        <authorList>
            <person name="Li W.-J."/>
            <person name="Deng Q.-Q."/>
        </authorList>
    </citation>
    <scope>NUCLEOTIDE SEQUENCE</scope>
    <source>
        <strain evidence="6">SYSU M60031</strain>
    </source>
</reference>
<comment type="caution">
    <text evidence="6">The sequence shown here is derived from an EMBL/GenBank/DDBJ whole genome shotgun (WGS) entry which is preliminary data.</text>
</comment>
<dbReference type="Pfam" id="PF13817">
    <property type="entry name" value="DDE_Tnp_IS66_C"/>
    <property type="match status" value="1"/>
</dbReference>
<feature type="domain" description="Transposase IS66 central" evidence="3">
    <location>
        <begin position="188"/>
        <end position="464"/>
    </location>
</feature>
<dbReference type="PANTHER" id="PTHR33678">
    <property type="entry name" value="BLL1576 PROTEIN"/>
    <property type="match status" value="1"/>
</dbReference>
<organism evidence="6 7">
    <name type="scientific">Ectobacillus ponti</name>
    <dbReference type="NCBI Taxonomy" id="2961894"/>
    <lineage>
        <taxon>Bacteria</taxon>
        <taxon>Bacillati</taxon>
        <taxon>Bacillota</taxon>
        <taxon>Bacilli</taxon>
        <taxon>Bacillales</taxon>
        <taxon>Bacillaceae</taxon>
        <taxon>Ectobacillus</taxon>
    </lineage>
</organism>
<keyword evidence="7" id="KW-1185">Reference proteome</keyword>
<dbReference type="Pfam" id="PF03050">
    <property type="entry name" value="DDE_Tnp_IS66"/>
    <property type="match status" value="1"/>
</dbReference>
<dbReference type="AlphaFoldDB" id="A0AA41XCK6"/>
<feature type="domain" description="Transposase IS66 zinc-finger binding" evidence="4">
    <location>
        <begin position="123"/>
        <end position="166"/>
    </location>
</feature>
<evidence type="ECO:0000259" key="3">
    <source>
        <dbReference type="Pfam" id="PF03050"/>
    </source>
</evidence>
<protein>
    <submittedName>
        <fullName evidence="6">IS66 family transposase</fullName>
    </submittedName>
</protein>
<evidence type="ECO:0000256" key="1">
    <source>
        <dbReference type="SAM" id="Coils"/>
    </source>
</evidence>
<dbReference type="EMBL" id="JANCLT010000016">
    <property type="protein sequence ID" value="MCP8970955.1"/>
    <property type="molecule type" value="Genomic_DNA"/>
</dbReference>
<evidence type="ECO:0000256" key="2">
    <source>
        <dbReference type="SAM" id="MobiDB-lite"/>
    </source>
</evidence>
<feature type="coiled-coil region" evidence="1">
    <location>
        <begin position="15"/>
        <end position="49"/>
    </location>
</feature>
<dbReference type="Proteomes" id="UP001156102">
    <property type="component" value="Unassembled WGS sequence"/>
</dbReference>
<dbReference type="NCBIfam" id="NF033517">
    <property type="entry name" value="transpos_IS66"/>
    <property type="match status" value="1"/>
</dbReference>
<evidence type="ECO:0000313" key="7">
    <source>
        <dbReference type="Proteomes" id="UP001156102"/>
    </source>
</evidence>
<gene>
    <name evidence="6" type="ORF">NK662_20755</name>
</gene>
<evidence type="ECO:0000259" key="4">
    <source>
        <dbReference type="Pfam" id="PF13005"/>
    </source>
</evidence>
<dbReference type="InterPro" id="IPR024474">
    <property type="entry name" value="Znf_dom_IS66"/>
</dbReference>
<feature type="domain" description="Transposase IS66 C-terminal" evidence="5">
    <location>
        <begin position="471"/>
        <end position="496"/>
    </location>
</feature>
<name>A0AA41XCK6_9BACI</name>
<proteinExistence type="predicted"/>
<dbReference type="InterPro" id="IPR004291">
    <property type="entry name" value="Transposase_IS66_central"/>
</dbReference>
<accession>A0AA41XCK6</accession>
<sequence>MNGLGNAFSQHEKVIQLLEEQLAYTKQQNQDLSKQIQALTEQVRYLTKLLYGSKTEKTKYNTPDGQASLFEDDPSFSEPEHTGEQSQQTVSYTVVRGIQKKKRNDSLHDDVEVEAVHYHPDHTVCDCCQHQMIEIGSVVVREEAVFIPAKMKKVQHIEHAYECKRCKSDASQAAQIKRGTAPQAAIQRSMASPSVLAKVIYDKFVQYLPLYRQVKEWERYGLNTNDKNLSNWVIRASSDWLLPIYEQMKAAMMAKSILHVDETYGQIINRSDGKSGQSHAYNWVYRSVPSQGPAIILFQSALSRARSVLEDFLGTYSGTIICDGYSAYGKIEGISFANCWAHVRRYWLKADSKHGKTGVAYCDDLYRLERQFRSLSPSKRRKQRQKHSKPIVEKFLAWVETSPFFGKSALAKAADYTLNRVNGLKAFLYDGRIEIDNNPAENAIRPNVIGRKNWLFSVSEAGAKANAICLSLAETAKANGVDFYQYLVKVLTELPNLDIYRNPDILKRYLPWAKEIQAACARQIAVYSMKKSVVYGYLSCAL</sequence>
<dbReference type="InterPro" id="IPR052344">
    <property type="entry name" value="Transposase-related"/>
</dbReference>